<dbReference type="AlphaFoldDB" id="A0A173UNQ5"/>
<gene>
    <name evidence="3" type="primary">ptlH_1</name>
    <name evidence="3" type="ORF">ERS852444_02187</name>
</gene>
<evidence type="ECO:0000256" key="1">
    <source>
        <dbReference type="ARBA" id="ARBA00006611"/>
    </source>
</evidence>
<dbReference type="PANTHER" id="PTHR30486">
    <property type="entry name" value="TWITCHING MOTILITY PROTEIN PILT"/>
    <property type="match status" value="1"/>
</dbReference>
<accession>A0A173UNQ5</accession>
<dbReference type="Proteomes" id="UP000095453">
    <property type="component" value="Unassembled WGS sequence"/>
</dbReference>
<feature type="domain" description="Bacterial type II secretion system protein E" evidence="2">
    <location>
        <begin position="177"/>
        <end position="366"/>
    </location>
</feature>
<evidence type="ECO:0000259" key="2">
    <source>
        <dbReference type="Pfam" id="PF00437"/>
    </source>
</evidence>
<dbReference type="EMBL" id="CYXX01000016">
    <property type="protein sequence ID" value="CUN16652.1"/>
    <property type="molecule type" value="Genomic_DNA"/>
</dbReference>
<dbReference type="CDD" id="cd01130">
    <property type="entry name" value="VirB11-like_ATPase"/>
    <property type="match status" value="1"/>
</dbReference>
<dbReference type="InterPro" id="IPR001482">
    <property type="entry name" value="T2SS/T4SS_dom"/>
</dbReference>
<dbReference type="InterPro" id="IPR027417">
    <property type="entry name" value="P-loop_NTPase"/>
</dbReference>
<name>A0A173UNQ5_9FIRM</name>
<dbReference type="InterPro" id="IPR050921">
    <property type="entry name" value="T4SS_GSP_E_ATPase"/>
</dbReference>
<reference evidence="3 4" key="1">
    <citation type="submission" date="2015-09" db="EMBL/GenBank/DDBJ databases">
        <authorList>
            <consortium name="Pathogen Informatics"/>
        </authorList>
    </citation>
    <scope>NUCLEOTIDE SEQUENCE [LARGE SCALE GENOMIC DNA]</scope>
    <source>
        <strain evidence="3 4">2789STDY5608887</strain>
    </source>
</reference>
<evidence type="ECO:0000313" key="3">
    <source>
        <dbReference type="EMBL" id="CUN16652.1"/>
    </source>
</evidence>
<protein>
    <submittedName>
        <fullName evidence="3">Pertussis toxin liberation protein H</fullName>
    </submittedName>
</protein>
<dbReference type="GO" id="GO:0016887">
    <property type="term" value="F:ATP hydrolysis activity"/>
    <property type="evidence" value="ECO:0007669"/>
    <property type="project" value="InterPro"/>
</dbReference>
<organism evidence="3 4">
    <name type="scientific">Roseburia inulinivorans</name>
    <dbReference type="NCBI Taxonomy" id="360807"/>
    <lineage>
        <taxon>Bacteria</taxon>
        <taxon>Bacillati</taxon>
        <taxon>Bacillota</taxon>
        <taxon>Clostridia</taxon>
        <taxon>Lachnospirales</taxon>
        <taxon>Lachnospiraceae</taxon>
        <taxon>Roseburia</taxon>
    </lineage>
</organism>
<dbReference type="Gene3D" id="3.40.50.300">
    <property type="entry name" value="P-loop containing nucleotide triphosphate hydrolases"/>
    <property type="match status" value="1"/>
</dbReference>
<sequence length="453" mass="51182">MQEILNIHETAGMLNKSVVYRTFPEVLKDVQEYISKNFASVLRDNPDENRELIESYIGKYLEQSNVGVEGMEQAELCDLLYGEMTGFSFLTRYLYRDDVEEININQWRDVKITYSTGEIIPAKEHFNSAGHAVDVIRRLLHKSGMIFDNAQTIVVGHLNNKIRITVMGDGVIDKEKGLAVSIRIVNPRKLTKEQFVGFGTATGEMLDLLSMCFTHGVSMCITGATSSGKTTLMSWILGEVPYSKRIVTIEQGCREFDLTAVDEEGNVLNNVVHLVTRFSDDPRQNIDMVKLLETTLTINPDCIAVAEMKGGESMQAINAANTGHSVITTIHANSCEDTYYRMVTLCKQEQPGMDDATLQNLATKAFPIVAFAKRLEDNSRRIMEITECETLQDGRKKMRTLYRFNITDNIIVEGKPKIIGHYEKVENLSEGLQKRLRENGLPLKMQEQFLAKR</sequence>
<evidence type="ECO:0000313" key="4">
    <source>
        <dbReference type="Proteomes" id="UP000095453"/>
    </source>
</evidence>
<dbReference type="SUPFAM" id="SSF52540">
    <property type="entry name" value="P-loop containing nucleoside triphosphate hydrolases"/>
    <property type="match status" value="1"/>
</dbReference>
<proteinExistence type="inferred from homology"/>
<dbReference type="Gene3D" id="3.30.450.380">
    <property type="match status" value="1"/>
</dbReference>
<dbReference type="RefSeq" id="WP_242854025.1">
    <property type="nucleotide sequence ID" value="NZ_CYXX01000016.1"/>
</dbReference>
<dbReference type="PANTHER" id="PTHR30486:SF6">
    <property type="entry name" value="TYPE IV PILUS RETRACTATION ATPASE PILT"/>
    <property type="match status" value="1"/>
</dbReference>
<comment type="similarity">
    <text evidence="1">Belongs to the GSP E family.</text>
</comment>
<dbReference type="Pfam" id="PF00437">
    <property type="entry name" value="T2SSE"/>
    <property type="match status" value="1"/>
</dbReference>